<sequence>MSYRGMNAGTGRTLTDCEHIAQSVRDILTTPIGTRVMRRDYGSLLPQLVDQPLHRATLLRAMSASVMALVRWEPRLRVTRVAFDAGANGALSIDIEAERVDGPRAEATRLHIPLRGGTP</sequence>
<dbReference type="EMBL" id="CU633749">
    <property type="protein sequence ID" value="CAQ68886.1"/>
    <property type="molecule type" value="Genomic_DNA"/>
</dbReference>
<dbReference type="SUPFAM" id="SSF160719">
    <property type="entry name" value="gpW/gp25-like"/>
    <property type="match status" value="1"/>
</dbReference>
<dbReference type="InterPro" id="IPR007048">
    <property type="entry name" value="IraD/Gp25-like"/>
</dbReference>
<dbReference type="eggNOG" id="COG3628">
    <property type="taxonomic scope" value="Bacteria"/>
</dbReference>
<name>B3R3K4_CUPTR</name>
<organism evidence="2 3">
    <name type="scientific">Cupriavidus taiwanensis (strain DSM 17343 / BCRC 17206 / CCUG 44338 / CIP 107171 / LMG 19424 / R1)</name>
    <name type="common">Ralstonia taiwanensis (strain LMG 19424)</name>
    <dbReference type="NCBI Taxonomy" id="977880"/>
    <lineage>
        <taxon>Bacteria</taxon>
        <taxon>Pseudomonadati</taxon>
        <taxon>Pseudomonadota</taxon>
        <taxon>Betaproteobacteria</taxon>
        <taxon>Burkholderiales</taxon>
        <taxon>Burkholderiaceae</taxon>
        <taxon>Cupriavidus</taxon>
    </lineage>
</organism>
<evidence type="ECO:0000259" key="1">
    <source>
        <dbReference type="Pfam" id="PF04965"/>
    </source>
</evidence>
<dbReference type="AlphaFoldDB" id="B3R3K4"/>
<reference evidence="2 3" key="1">
    <citation type="journal article" date="2008" name="Genome Res.">
        <title>Genome sequence of the beta-rhizobium Cupriavidus taiwanensis and comparative genomics of rhizobia.</title>
        <authorList>
            <person name="Amadou C."/>
            <person name="Pascal G."/>
            <person name="Mangenot S."/>
            <person name="Glew M."/>
            <person name="Bontemps C."/>
            <person name="Capela D."/>
            <person name="Carrere S."/>
            <person name="Cruveiller S."/>
            <person name="Dossat C."/>
            <person name="Lajus A."/>
            <person name="Marchetti M."/>
            <person name="Poinsot V."/>
            <person name="Rouy Z."/>
            <person name="Servin B."/>
            <person name="Saad M."/>
            <person name="Schenowitz C."/>
            <person name="Barbe V."/>
            <person name="Batut J."/>
            <person name="Medigue C."/>
            <person name="Masson-Boivin C."/>
        </authorList>
    </citation>
    <scope>NUCLEOTIDE SEQUENCE [LARGE SCALE GENOMIC DNA]</scope>
    <source>
        <strain evidence="3">DSM 17343 / BCRC 17206 / CCUG 44338 / CIP 107171 / LMG 19424 / R1</strain>
    </source>
</reference>
<evidence type="ECO:0000313" key="2">
    <source>
        <dbReference type="EMBL" id="CAQ68886.1"/>
    </source>
</evidence>
<feature type="domain" description="IraD/Gp25-like" evidence="1">
    <location>
        <begin position="18"/>
        <end position="98"/>
    </location>
</feature>
<accession>B3R3K4</accession>
<keyword evidence="3" id="KW-1185">Reference proteome</keyword>
<dbReference type="Pfam" id="PF04965">
    <property type="entry name" value="GPW_gp25"/>
    <property type="match status" value="1"/>
</dbReference>
<dbReference type="Gene3D" id="3.10.450.40">
    <property type="match status" value="1"/>
</dbReference>
<gene>
    <name evidence="2" type="primary">gpW</name>
    <name evidence="2" type="ordered locus">RALTA_A0918</name>
</gene>
<evidence type="ECO:0000313" key="3">
    <source>
        <dbReference type="Proteomes" id="UP000001692"/>
    </source>
</evidence>
<dbReference type="KEGG" id="cti:RALTA_A0918"/>
<dbReference type="HOGENOM" id="CLU_133204_1_2_4"/>
<dbReference type="Proteomes" id="UP000001692">
    <property type="component" value="Chromosome 1"/>
</dbReference>
<proteinExistence type="predicted"/>
<protein>
    <submittedName>
        <fullName evidence="2">Bacteriophage P2 Baseplate assembly protein GPW</fullName>
    </submittedName>
</protein>